<feature type="transmembrane region" description="Helical" evidence="8">
    <location>
        <begin position="62"/>
        <end position="79"/>
    </location>
</feature>
<evidence type="ECO:0000313" key="11">
    <source>
        <dbReference type="Proteomes" id="UP000627292"/>
    </source>
</evidence>
<proteinExistence type="inferred from homology"/>
<feature type="transmembrane region" description="Helical" evidence="8">
    <location>
        <begin position="194"/>
        <end position="213"/>
    </location>
</feature>
<comment type="similarity">
    <text evidence="2">Belongs to the monovalent cation:proton antiporter 2 (CPA2) transporter (TC 2.A.37) family.</text>
</comment>
<organism evidence="10 11">
    <name type="scientific">Filimonas zeae</name>
    <dbReference type="NCBI Taxonomy" id="1737353"/>
    <lineage>
        <taxon>Bacteria</taxon>
        <taxon>Pseudomonadati</taxon>
        <taxon>Bacteroidota</taxon>
        <taxon>Chitinophagia</taxon>
        <taxon>Chitinophagales</taxon>
        <taxon>Chitinophagaceae</taxon>
        <taxon>Filimonas</taxon>
    </lineage>
</organism>
<feature type="transmembrane region" description="Helical" evidence="8">
    <location>
        <begin position="86"/>
        <end position="110"/>
    </location>
</feature>
<keyword evidence="4" id="KW-0633">Potassium transport</keyword>
<evidence type="ECO:0000256" key="3">
    <source>
        <dbReference type="ARBA" id="ARBA00022448"/>
    </source>
</evidence>
<feature type="transmembrane region" description="Helical" evidence="8">
    <location>
        <begin position="530"/>
        <end position="548"/>
    </location>
</feature>
<evidence type="ECO:0000313" key="10">
    <source>
        <dbReference type="EMBL" id="GGH83164.1"/>
    </source>
</evidence>
<evidence type="ECO:0000256" key="4">
    <source>
        <dbReference type="ARBA" id="ARBA00022538"/>
    </source>
</evidence>
<keyword evidence="3" id="KW-0813">Transport</keyword>
<dbReference type="EMBL" id="BMIB01000009">
    <property type="protein sequence ID" value="GGH83164.1"/>
    <property type="molecule type" value="Genomic_DNA"/>
</dbReference>
<feature type="domain" description="RCK C-terminal" evidence="9">
    <location>
        <begin position="668"/>
        <end position="752"/>
    </location>
</feature>
<feature type="transmembrane region" description="Helical" evidence="8">
    <location>
        <begin position="302"/>
        <end position="323"/>
    </location>
</feature>
<keyword evidence="4" id="KW-0630">Potassium</keyword>
<evidence type="ECO:0000256" key="7">
    <source>
        <dbReference type="ARBA" id="ARBA00023136"/>
    </source>
</evidence>
<evidence type="ECO:0000259" key="9">
    <source>
        <dbReference type="PROSITE" id="PS51202"/>
    </source>
</evidence>
<feature type="transmembrane region" description="Helical" evidence="8">
    <location>
        <begin position="277"/>
        <end position="296"/>
    </location>
</feature>
<dbReference type="InterPro" id="IPR006037">
    <property type="entry name" value="RCK_C"/>
</dbReference>
<accession>A0A917J449</accession>
<evidence type="ECO:0000256" key="1">
    <source>
        <dbReference type="ARBA" id="ARBA00004141"/>
    </source>
</evidence>
<dbReference type="Pfam" id="PF02080">
    <property type="entry name" value="TrkA_C"/>
    <property type="match status" value="2"/>
</dbReference>
<feature type="transmembrane region" description="Helical" evidence="8">
    <location>
        <begin position="335"/>
        <end position="355"/>
    </location>
</feature>
<keyword evidence="11" id="KW-1185">Reference proteome</keyword>
<dbReference type="Gene3D" id="1.20.1530.20">
    <property type="match status" value="1"/>
</dbReference>
<evidence type="ECO:0000256" key="5">
    <source>
        <dbReference type="ARBA" id="ARBA00022692"/>
    </source>
</evidence>
<dbReference type="InterPro" id="IPR038770">
    <property type="entry name" value="Na+/solute_symporter_sf"/>
</dbReference>
<keyword evidence="4" id="KW-0406">Ion transport</keyword>
<dbReference type="PROSITE" id="PS51202">
    <property type="entry name" value="RCK_C"/>
    <property type="match status" value="2"/>
</dbReference>
<dbReference type="GO" id="GO:0006813">
    <property type="term" value="P:potassium ion transport"/>
    <property type="evidence" value="ECO:0007669"/>
    <property type="project" value="UniProtKB-KW"/>
</dbReference>
<evidence type="ECO:0000256" key="2">
    <source>
        <dbReference type="ARBA" id="ARBA00005551"/>
    </source>
</evidence>
<dbReference type="InterPro" id="IPR006153">
    <property type="entry name" value="Cation/H_exchanger_TM"/>
</dbReference>
<sequence length="752" mass="83198">MFIMTHLPKLIEDLALILMAGAVTTLLFRRLKQPLVLGYIIAGLLVGPHIAILPTVIDTENINVLAELGVIFLLFSLGLEFSFKKLVRVGGAASITAIVEVIGMLGIGYASGQILGWSQMDSIFLGGILSISSTTIIIRAFEELGVKSQQFAGIVFGVLIVEDLVAILLLVLLSTLAVSRQFAGPEMAFSVLKLVFFLSLWFIAGIFLIPTFLKKARKLLSEETLLILSLGLCLGMVVLATHVGFSPALGAFVMGSILAETTKAEKIEHLVKPVKNLFAAVFFVSVGILIDPAVIVKHGGPVLLITVLTIVGKFLSSSIGAVLSGQPLKQSIQAGMSLAQIGEFSFIIATLGLTLKVTSDFLYPIAVAVSAITTFTTPYLIKWSEPFYHFLDRNLPRKFVNTLNKYSSGTQDIQAESDWKIVLRAYTAIVLTNMIISVAIILLSSTFLTPWVQGKMNYSLTGDIIVLLITFVACAPFTWAMMAKKPDTMAYTNLWLDKKYNRGPLVIIEVIRNLLAVFLVGFLVDRLFSGTIAILVAIPVMIIVLYIFSRRMQLYYGRIEKRFLRNLNARESREIEEDTARASLSPWDAHLASFEISPYAAYVGVSLQHLAWRERFGVNLAYIERGGKVIYAPSRDEKLFPYDHIGVIGTDEQLISLRPLLEDNANEVTYAEGDKRENIVLQKVIVDEHTKLKGQTIRLSGIREKTNGLVVGIERKGQRILNPASDTKFEWDDVVWVVGDRRKIQQLYIKHD</sequence>
<dbReference type="GO" id="GO:0015297">
    <property type="term" value="F:antiporter activity"/>
    <property type="evidence" value="ECO:0007669"/>
    <property type="project" value="InterPro"/>
</dbReference>
<dbReference type="GO" id="GO:0016020">
    <property type="term" value="C:membrane"/>
    <property type="evidence" value="ECO:0007669"/>
    <property type="project" value="UniProtKB-SubCell"/>
</dbReference>
<feature type="transmembrane region" description="Helical" evidence="8">
    <location>
        <begin position="361"/>
        <end position="381"/>
    </location>
</feature>
<feature type="transmembrane region" description="Helical" evidence="8">
    <location>
        <begin position="421"/>
        <end position="444"/>
    </location>
</feature>
<feature type="transmembrane region" description="Helical" evidence="8">
    <location>
        <begin position="122"/>
        <end position="141"/>
    </location>
</feature>
<reference evidence="10" key="1">
    <citation type="journal article" date="2014" name="Int. J. Syst. Evol. Microbiol.">
        <title>Complete genome sequence of Corynebacterium casei LMG S-19264T (=DSM 44701T), isolated from a smear-ripened cheese.</title>
        <authorList>
            <consortium name="US DOE Joint Genome Institute (JGI-PGF)"/>
            <person name="Walter F."/>
            <person name="Albersmeier A."/>
            <person name="Kalinowski J."/>
            <person name="Ruckert C."/>
        </authorList>
    </citation>
    <scope>NUCLEOTIDE SEQUENCE</scope>
    <source>
        <strain evidence="10">CGMCC 1.15290</strain>
    </source>
</reference>
<dbReference type="Proteomes" id="UP000627292">
    <property type="component" value="Unassembled WGS sequence"/>
</dbReference>
<feature type="transmembrane region" description="Helical" evidence="8">
    <location>
        <begin position="153"/>
        <end position="174"/>
    </location>
</feature>
<dbReference type="PANTHER" id="PTHR42751">
    <property type="entry name" value="SODIUM/HYDROGEN EXCHANGER FAMILY/TRKA DOMAIN PROTEIN"/>
    <property type="match status" value="1"/>
</dbReference>
<dbReference type="Gene3D" id="3.30.70.1450">
    <property type="entry name" value="Regulator of K+ conductance, C-terminal domain"/>
    <property type="match status" value="2"/>
</dbReference>
<keyword evidence="6 8" id="KW-1133">Transmembrane helix</keyword>
<dbReference type="Pfam" id="PF00999">
    <property type="entry name" value="Na_H_Exchanger"/>
    <property type="match status" value="1"/>
</dbReference>
<keyword evidence="7 8" id="KW-0472">Membrane</keyword>
<dbReference type="SUPFAM" id="SSF116726">
    <property type="entry name" value="TrkA C-terminal domain-like"/>
    <property type="match status" value="2"/>
</dbReference>
<evidence type="ECO:0000256" key="8">
    <source>
        <dbReference type="SAM" id="Phobius"/>
    </source>
</evidence>
<dbReference type="PANTHER" id="PTHR42751:SF3">
    <property type="entry name" value="SODIUM_GLUTAMATE SYMPORTER"/>
    <property type="match status" value="1"/>
</dbReference>
<reference evidence="10" key="2">
    <citation type="submission" date="2020-09" db="EMBL/GenBank/DDBJ databases">
        <authorList>
            <person name="Sun Q."/>
            <person name="Zhou Y."/>
        </authorList>
    </citation>
    <scope>NUCLEOTIDE SEQUENCE</scope>
    <source>
        <strain evidence="10">CGMCC 1.15290</strain>
    </source>
</reference>
<dbReference type="GO" id="GO:1902600">
    <property type="term" value="P:proton transmembrane transport"/>
    <property type="evidence" value="ECO:0007669"/>
    <property type="project" value="InterPro"/>
</dbReference>
<gene>
    <name evidence="10" type="ORF">GCM10011379_58140</name>
</gene>
<feature type="domain" description="RCK C-terminal" evidence="9">
    <location>
        <begin position="579"/>
        <end position="663"/>
    </location>
</feature>
<dbReference type="GO" id="GO:0008324">
    <property type="term" value="F:monoatomic cation transmembrane transporter activity"/>
    <property type="evidence" value="ECO:0007669"/>
    <property type="project" value="InterPro"/>
</dbReference>
<feature type="transmembrane region" description="Helical" evidence="8">
    <location>
        <begin position="225"/>
        <end position="242"/>
    </location>
</feature>
<comment type="caution">
    <text evidence="10">The sequence shown here is derived from an EMBL/GenBank/DDBJ whole genome shotgun (WGS) entry which is preliminary data.</text>
</comment>
<keyword evidence="5 8" id="KW-0812">Transmembrane</keyword>
<comment type="subcellular location">
    <subcellularLocation>
        <location evidence="1">Membrane</location>
        <topology evidence="1">Multi-pass membrane protein</topology>
    </subcellularLocation>
</comment>
<name>A0A917J449_9BACT</name>
<dbReference type="InterPro" id="IPR036721">
    <property type="entry name" value="RCK_C_sf"/>
</dbReference>
<feature type="transmembrane region" description="Helical" evidence="8">
    <location>
        <begin position="464"/>
        <end position="482"/>
    </location>
</feature>
<feature type="transmembrane region" description="Helical" evidence="8">
    <location>
        <begin position="503"/>
        <end position="524"/>
    </location>
</feature>
<protein>
    <submittedName>
        <fullName evidence="10">Sodium:proton antiporter</fullName>
    </submittedName>
</protein>
<feature type="transmembrane region" description="Helical" evidence="8">
    <location>
        <begin position="35"/>
        <end position="56"/>
    </location>
</feature>
<dbReference type="AlphaFoldDB" id="A0A917J449"/>
<evidence type="ECO:0000256" key="6">
    <source>
        <dbReference type="ARBA" id="ARBA00022989"/>
    </source>
</evidence>
<feature type="transmembrane region" description="Helical" evidence="8">
    <location>
        <begin position="6"/>
        <end position="28"/>
    </location>
</feature>